<accession>A0ABU1D2G8</accession>
<organism evidence="2 3">
    <name type="scientific">Yanghanlia caeni</name>
    <dbReference type="NCBI Taxonomy" id="3064283"/>
    <lineage>
        <taxon>Bacteria</taxon>
        <taxon>Pseudomonadati</taxon>
        <taxon>Pseudomonadota</taxon>
        <taxon>Betaproteobacteria</taxon>
        <taxon>Burkholderiales</taxon>
        <taxon>Alcaligenaceae</taxon>
        <taxon>Yanghanlia</taxon>
    </lineage>
</organism>
<proteinExistence type="predicted"/>
<dbReference type="PANTHER" id="PTHR37292:SF2">
    <property type="entry name" value="DUF262 DOMAIN-CONTAINING PROTEIN"/>
    <property type="match status" value="1"/>
</dbReference>
<dbReference type="Proteomes" id="UP001232156">
    <property type="component" value="Unassembled WGS sequence"/>
</dbReference>
<evidence type="ECO:0000259" key="1">
    <source>
        <dbReference type="Pfam" id="PF03235"/>
    </source>
</evidence>
<name>A0ABU1D2G8_9BURK</name>
<reference evidence="2 3" key="1">
    <citation type="submission" date="2023-08" db="EMBL/GenBank/DDBJ databases">
        <title>Alcaligenaceae gen. nov., a novel taxon isolated from the sludge of Yixing Pesticide Factory.</title>
        <authorList>
            <person name="Ruan L."/>
        </authorList>
    </citation>
    <scope>NUCLEOTIDE SEQUENCE [LARGE SCALE GENOMIC DNA]</scope>
    <source>
        <strain evidence="2 3">LG-2</strain>
    </source>
</reference>
<gene>
    <name evidence="2" type="ORF">Q8947_01310</name>
</gene>
<comment type="caution">
    <text evidence="2">The sequence shown here is derived from an EMBL/GenBank/DDBJ whole genome shotgun (WGS) entry which is preliminary data.</text>
</comment>
<dbReference type="PANTHER" id="PTHR37292">
    <property type="entry name" value="VNG6097C"/>
    <property type="match status" value="1"/>
</dbReference>
<dbReference type="InterPro" id="IPR004919">
    <property type="entry name" value="GmrSD_N"/>
</dbReference>
<sequence length="571" mass="64371">MAKAEASVEELVSMIERGELRLPEMQRQYVWRSTRVRDLLDSLYRGYPSGAILLWETDEAVPLQDFAVSQSTNPYQSTRLLLDGQQRLTSLSAVIRGEPVSVRGRRRPIDLLFNLEHPDQLAVVTEVEENGGDEDDAEDDGELIGDEMDSTEDELLKRFNKMTFVVATRKLEQLPQWVKVSDVFKTDNDAPFLKRAGVSGFDDPRYEKYSQRLARLRGIRKYVYRMDVLERTLSYDEVTEIFVRVNSLGAKLRSSDLALAQITAKWRHSLQTFQDFQQACAKTGFDLDLGLHLKNLMAFATGQSRFQIVASLSVEKLQKAWQEACEGMEFALNFARSNLGIDSPALLSSPFLLVVLAYFGHSRNYALGNDEARQLRYWALAANAKGRFSRGSSETILDQDLATIRNGGGVNELIDRLRLQFGHLEITPEELEGRNQRSALFKTMFLAFRAAGAKDWRSHLAIALDHSGSQHRLQFHHIFPKALLRGSYTSREADDIANLAFIGGKTNRAISDKAPVAYLLPLVAQHGAAPFAAQCISVEEELLVLDHYKAFLQERRKRIAAALNAFIHATA</sequence>
<protein>
    <submittedName>
        <fullName evidence="2">DUF262 domain-containing protein</fullName>
    </submittedName>
</protein>
<evidence type="ECO:0000313" key="3">
    <source>
        <dbReference type="Proteomes" id="UP001232156"/>
    </source>
</evidence>
<dbReference type="Pfam" id="PF03235">
    <property type="entry name" value="GmrSD_N"/>
    <property type="match status" value="1"/>
</dbReference>
<dbReference type="RefSeq" id="WP_347286255.1">
    <property type="nucleotide sequence ID" value="NZ_JAUZQE010000002.1"/>
</dbReference>
<keyword evidence="3" id="KW-1185">Reference proteome</keyword>
<feature type="domain" description="GmrSD restriction endonucleases N-terminal" evidence="1">
    <location>
        <begin position="8"/>
        <end position="262"/>
    </location>
</feature>
<evidence type="ECO:0000313" key="2">
    <source>
        <dbReference type="EMBL" id="MDR4124622.1"/>
    </source>
</evidence>
<dbReference type="EMBL" id="JAUZQE010000002">
    <property type="protein sequence ID" value="MDR4124622.1"/>
    <property type="molecule type" value="Genomic_DNA"/>
</dbReference>